<keyword evidence="3" id="KW-1185">Reference proteome</keyword>
<dbReference type="AlphaFoldDB" id="A0A9X3MUL7"/>
<gene>
    <name evidence="2" type="ORF">OM076_07355</name>
</gene>
<dbReference type="Gene3D" id="3.20.20.150">
    <property type="entry name" value="Divalent-metal-dependent TIM barrel enzymes"/>
    <property type="match status" value="1"/>
</dbReference>
<evidence type="ECO:0008006" key="4">
    <source>
        <dbReference type="Google" id="ProtNLM"/>
    </source>
</evidence>
<dbReference type="Proteomes" id="UP001149140">
    <property type="component" value="Unassembled WGS sequence"/>
</dbReference>
<dbReference type="RefSeq" id="WP_270038839.1">
    <property type="nucleotide sequence ID" value="NZ_JAPDOD010000004.1"/>
</dbReference>
<evidence type="ECO:0000313" key="2">
    <source>
        <dbReference type="EMBL" id="MDA0160073.1"/>
    </source>
</evidence>
<name>A0A9X3MUL7_9ACTN</name>
<organism evidence="2 3">
    <name type="scientific">Solirubrobacter ginsenosidimutans</name>
    <dbReference type="NCBI Taxonomy" id="490573"/>
    <lineage>
        <taxon>Bacteria</taxon>
        <taxon>Bacillati</taxon>
        <taxon>Actinomycetota</taxon>
        <taxon>Thermoleophilia</taxon>
        <taxon>Solirubrobacterales</taxon>
        <taxon>Solirubrobacteraceae</taxon>
        <taxon>Solirubrobacter</taxon>
    </lineage>
</organism>
<reference evidence="2" key="1">
    <citation type="submission" date="2022-10" db="EMBL/GenBank/DDBJ databases">
        <title>The WGS of Solirubrobacter ginsenosidimutans DSM 21036.</title>
        <authorList>
            <person name="Jiang Z."/>
        </authorList>
    </citation>
    <scope>NUCLEOTIDE SEQUENCE</scope>
    <source>
        <strain evidence="2">DSM 21036</strain>
    </source>
</reference>
<protein>
    <recommendedName>
        <fullName evidence="4">Sugar phosphate isomerase/epimerase</fullName>
    </recommendedName>
</protein>
<accession>A0A9X3MUL7</accession>
<dbReference type="EMBL" id="JAPDOD010000004">
    <property type="protein sequence ID" value="MDA0160073.1"/>
    <property type="molecule type" value="Genomic_DNA"/>
</dbReference>
<sequence>MPKPYLSLGLCSVTLRALGIEAVVAVAADAGLECIEWGADVHVPPGDLDAARRARAATESAGLRVASYGSYWRCAGPFAPVLASARELGAPRVRIWAGEVGSAGASPAEREEIARAARAAAATAVSPPATAATPPTTAATPPTTAATPPTTAATPATTATSPPATAPIDLAFEFHGGTLTDDVDSALALIEASGVRAYWQPPQDMADAAALDALRRLPHVPAVHVFSWWPGSTRLRLCERRELWEAVFATFTHGDALLEFVPGDDAALVAEEAEELRRVAR</sequence>
<feature type="region of interest" description="Disordered" evidence="1">
    <location>
        <begin position="124"/>
        <end position="164"/>
    </location>
</feature>
<evidence type="ECO:0000313" key="3">
    <source>
        <dbReference type="Proteomes" id="UP001149140"/>
    </source>
</evidence>
<evidence type="ECO:0000256" key="1">
    <source>
        <dbReference type="SAM" id="MobiDB-lite"/>
    </source>
</evidence>
<dbReference type="SUPFAM" id="SSF51658">
    <property type="entry name" value="Xylose isomerase-like"/>
    <property type="match status" value="1"/>
</dbReference>
<proteinExistence type="predicted"/>
<dbReference type="InterPro" id="IPR036237">
    <property type="entry name" value="Xyl_isomerase-like_sf"/>
</dbReference>
<comment type="caution">
    <text evidence="2">The sequence shown here is derived from an EMBL/GenBank/DDBJ whole genome shotgun (WGS) entry which is preliminary data.</text>
</comment>